<comment type="caution">
    <text evidence="2">The sequence shown here is derived from an EMBL/GenBank/DDBJ whole genome shotgun (WGS) entry which is preliminary data.</text>
</comment>
<evidence type="ECO:0000313" key="3">
    <source>
        <dbReference type="Proteomes" id="UP001428817"/>
    </source>
</evidence>
<accession>A0ABP9RD22</accession>
<dbReference type="Proteomes" id="UP001428817">
    <property type="component" value="Unassembled WGS sequence"/>
</dbReference>
<organism evidence="2 3">
    <name type="scientific">Pseudonocardia eucalypti</name>
    <dbReference type="NCBI Taxonomy" id="648755"/>
    <lineage>
        <taxon>Bacteria</taxon>
        <taxon>Bacillati</taxon>
        <taxon>Actinomycetota</taxon>
        <taxon>Actinomycetes</taxon>
        <taxon>Pseudonocardiales</taxon>
        <taxon>Pseudonocardiaceae</taxon>
        <taxon>Pseudonocardia</taxon>
    </lineage>
</organism>
<evidence type="ECO:0000256" key="1">
    <source>
        <dbReference type="SAM" id="MobiDB-lite"/>
    </source>
</evidence>
<protein>
    <submittedName>
        <fullName evidence="2">Uncharacterized protein</fullName>
    </submittedName>
</protein>
<keyword evidence="3" id="KW-1185">Reference proteome</keyword>
<reference evidence="3" key="1">
    <citation type="journal article" date="2019" name="Int. J. Syst. Evol. Microbiol.">
        <title>The Global Catalogue of Microorganisms (GCM) 10K type strain sequencing project: providing services to taxonomists for standard genome sequencing and annotation.</title>
        <authorList>
            <consortium name="The Broad Institute Genomics Platform"/>
            <consortium name="The Broad Institute Genome Sequencing Center for Infectious Disease"/>
            <person name="Wu L."/>
            <person name="Ma J."/>
        </authorList>
    </citation>
    <scope>NUCLEOTIDE SEQUENCE [LARGE SCALE GENOMIC DNA]</scope>
    <source>
        <strain evidence="3">JCM 18303</strain>
    </source>
</reference>
<proteinExistence type="predicted"/>
<evidence type="ECO:0000313" key="2">
    <source>
        <dbReference type="EMBL" id="GAA5174429.1"/>
    </source>
</evidence>
<sequence>MTGTAAGRAETAGAWVKPSGNRIDRQMQWAPPELRQTAQPAPSKPISNPPDPR</sequence>
<feature type="compositionally biased region" description="Low complexity" evidence="1">
    <location>
        <begin position="1"/>
        <end position="14"/>
    </location>
</feature>
<gene>
    <name evidence="2" type="ORF">GCM10023321_78220</name>
</gene>
<name>A0ABP9RD22_9PSEU</name>
<dbReference type="EMBL" id="BAABJP010000062">
    <property type="protein sequence ID" value="GAA5174429.1"/>
    <property type="molecule type" value="Genomic_DNA"/>
</dbReference>
<feature type="region of interest" description="Disordered" evidence="1">
    <location>
        <begin position="1"/>
        <end position="53"/>
    </location>
</feature>